<dbReference type="InterPro" id="IPR024936">
    <property type="entry name" value="Cyclophilin-type_PPIase"/>
</dbReference>
<dbReference type="PROSITE" id="PS00170">
    <property type="entry name" value="CSA_PPIASE_1"/>
    <property type="match status" value="1"/>
</dbReference>
<comment type="similarity">
    <text evidence="2 5">Belongs to the cyclophilin-type PPIase family.</text>
</comment>
<comment type="caution">
    <text evidence="7">The sequence shown here is derived from an EMBL/GenBank/DDBJ whole genome shotgun (WGS) entry which is preliminary data.</text>
</comment>
<dbReference type="PANTHER" id="PTHR45625">
    <property type="entry name" value="PEPTIDYL-PROLYL CIS-TRANS ISOMERASE-RELATED"/>
    <property type="match status" value="1"/>
</dbReference>
<evidence type="ECO:0000313" key="7">
    <source>
        <dbReference type="EMBL" id="KRG55122.1"/>
    </source>
</evidence>
<protein>
    <recommendedName>
        <fullName evidence="5">Peptidyl-prolyl cis-trans isomerase</fullName>
        <shortName evidence="5">PPIase</shortName>
        <ecNumber evidence="5">5.2.1.8</ecNumber>
    </recommendedName>
</protein>
<dbReference type="OrthoDB" id="9807797at2"/>
<dbReference type="PATRIC" id="fig|266128.3.peg.1554"/>
<dbReference type="RefSeq" id="WP_057667267.1">
    <property type="nucleotide sequence ID" value="NZ_JACIUV010000008.1"/>
</dbReference>
<dbReference type="PRINTS" id="PR00153">
    <property type="entry name" value="CSAPPISMRASE"/>
</dbReference>
<dbReference type="SUPFAM" id="SSF50891">
    <property type="entry name" value="Cyclophilin-like"/>
    <property type="match status" value="1"/>
</dbReference>
<dbReference type="InterPro" id="IPR044666">
    <property type="entry name" value="Cyclophilin_A-like"/>
</dbReference>
<dbReference type="AlphaFoldDB" id="A0A0R0BLF0"/>
<dbReference type="STRING" id="266128.ABB25_12485"/>
<evidence type="ECO:0000313" key="8">
    <source>
        <dbReference type="EMBL" id="MBB1118146.1"/>
    </source>
</evidence>
<dbReference type="EC" id="5.2.1.8" evidence="5"/>
<dbReference type="Proteomes" id="UP000550609">
    <property type="component" value="Unassembled WGS sequence"/>
</dbReference>
<dbReference type="Gene3D" id="2.40.100.10">
    <property type="entry name" value="Cyclophilin-like"/>
    <property type="match status" value="1"/>
</dbReference>
<dbReference type="InterPro" id="IPR002130">
    <property type="entry name" value="Cyclophilin-type_PPIase_dom"/>
</dbReference>
<dbReference type="EMBL" id="JACIUV010000008">
    <property type="protein sequence ID" value="MBB1118146.1"/>
    <property type="molecule type" value="Genomic_DNA"/>
</dbReference>
<keyword evidence="4 5" id="KW-0413">Isomerase</keyword>
<keyword evidence="9" id="KW-1185">Reference proteome</keyword>
<proteinExistence type="inferred from homology"/>
<keyword evidence="3 5" id="KW-0697">Rotamase</keyword>
<dbReference type="Pfam" id="PF00160">
    <property type="entry name" value="Pro_isomerase"/>
    <property type="match status" value="1"/>
</dbReference>
<evidence type="ECO:0000256" key="4">
    <source>
        <dbReference type="ARBA" id="ARBA00023235"/>
    </source>
</evidence>
<evidence type="ECO:0000259" key="6">
    <source>
        <dbReference type="PROSITE" id="PS50072"/>
    </source>
</evidence>
<dbReference type="InterPro" id="IPR029000">
    <property type="entry name" value="Cyclophilin-like_dom_sf"/>
</dbReference>
<evidence type="ECO:0000256" key="2">
    <source>
        <dbReference type="ARBA" id="ARBA00007365"/>
    </source>
</evidence>
<dbReference type="Proteomes" id="UP000051254">
    <property type="component" value="Unassembled WGS sequence"/>
</dbReference>
<dbReference type="PROSITE" id="PS50072">
    <property type="entry name" value="CSA_PPIASE_2"/>
    <property type="match status" value="1"/>
</dbReference>
<reference evidence="8 10" key="2">
    <citation type="submission" date="2020-08" db="EMBL/GenBank/DDBJ databases">
        <title>Stenotrophomonas sp. W1S232.</title>
        <authorList>
            <person name="Deng Y."/>
        </authorList>
    </citation>
    <scope>NUCLEOTIDE SEQUENCE [LARGE SCALE GENOMIC DNA]</scope>
    <source>
        <strain evidence="8 10">W1S232</strain>
    </source>
</reference>
<evidence type="ECO:0000256" key="1">
    <source>
        <dbReference type="ARBA" id="ARBA00002388"/>
    </source>
</evidence>
<dbReference type="PIRSF" id="PIRSF001467">
    <property type="entry name" value="Peptidylpro_ismrse"/>
    <property type="match status" value="1"/>
</dbReference>
<evidence type="ECO:0000256" key="3">
    <source>
        <dbReference type="ARBA" id="ARBA00023110"/>
    </source>
</evidence>
<organism evidence="7 9">
    <name type="scientific">Stenotrophomonas koreensis</name>
    <dbReference type="NCBI Taxonomy" id="266128"/>
    <lineage>
        <taxon>Bacteria</taxon>
        <taxon>Pseudomonadati</taxon>
        <taxon>Pseudomonadota</taxon>
        <taxon>Gammaproteobacteria</taxon>
        <taxon>Lysobacterales</taxon>
        <taxon>Lysobacteraceae</taxon>
        <taxon>Stenotrophomonas</taxon>
    </lineage>
</organism>
<evidence type="ECO:0000256" key="5">
    <source>
        <dbReference type="RuleBase" id="RU363019"/>
    </source>
</evidence>
<comment type="function">
    <text evidence="1 5">PPIases accelerate the folding of proteins. It catalyzes the cis-trans isomerization of proline imidic peptide bonds in oligopeptides.</text>
</comment>
<dbReference type="PANTHER" id="PTHR45625:SF4">
    <property type="entry name" value="PEPTIDYLPROLYL ISOMERASE DOMAIN AND WD REPEAT-CONTAINING PROTEIN 1"/>
    <property type="match status" value="1"/>
</dbReference>
<feature type="domain" description="PPIase cyclophilin-type" evidence="6">
    <location>
        <begin position="12"/>
        <end position="129"/>
    </location>
</feature>
<gene>
    <name evidence="7" type="ORF">ABB25_12485</name>
    <name evidence="8" type="ORF">H4O09_13910</name>
</gene>
<dbReference type="GO" id="GO:0003755">
    <property type="term" value="F:peptidyl-prolyl cis-trans isomerase activity"/>
    <property type="evidence" value="ECO:0007669"/>
    <property type="project" value="UniProtKB-UniRule"/>
</dbReference>
<accession>A0A0R0BLF0</accession>
<evidence type="ECO:0000313" key="9">
    <source>
        <dbReference type="Proteomes" id="UP000051254"/>
    </source>
</evidence>
<reference evidence="7 9" key="1">
    <citation type="submission" date="2015-05" db="EMBL/GenBank/DDBJ databases">
        <title>Genome sequencing and analysis of members of genus Stenotrophomonas.</title>
        <authorList>
            <person name="Patil P.P."/>
            <person name="Midha S."/>
            <person name="Patil P.B."/>
        </authorList>
    </citation>
    <scope>NUCLEOTIDE SEQUENCE [LARGE SCALE GENOMIC DNA]</scope>
    <source>
        <strain evidence="7 9">DSM 17805</strain>
    </source>
</reference>
<sequence>MSLTAVFDTSRGQIKVELFADKAPLTVANFVNLVQRGFYDGLNFHRVIADFMIQGGCPDGRGTGGPGYRFEDETNNGVAHQRGSLSMANAGPNTNGSQFFITHIKTDWLDRKHTVFGQVIEGQDVVDAVVQGDKINKITIEGDTAPVLAAKAERVAEWNAILSA</sequence>
<evidence type="ECO:0000313" key="10">
    <source>
        <dbReference type="Proteomes" id="UP000550609"/>
    </source>
</evidence>
<dbReference type="InterPro" id="IPR020892">
    <property type="entry name" value="Cyclophilin-type_PPIase_CS"/>
</dbReference>
<dbReference type="EMBL" id="LDJH01000027">
    <property type="protein sequence ID" value="KRG55122.1"/>
    <property type="molecule type" value="Genomic_DNA"/>
</dbReference>
<comment type="catalytic activity">
    <reaction evidence="5">
        <text>[protein]-peptidylproline (omega=180) = [protein]-peptidylproline (omega=0)</text>
        <dbReference type="Rhea" id="RHEA:16237"/>
        <dbReference type="Rhea" id="RHEA-COMP:10747"/>
        <dbReference type="Rhea" id="RHEA-COMP:10748"/>
        <dbReference type="ChEBI" id="CHEBI:83833"/>
        <dbReference type="ChEBI" id="CHEBI:83834"/>
        <dbReference type="EC" id="5.2.1.8"/>
    </reaction>
</comment>
<accession>A0A7W3V2C7</accession>
<dbReference type="GO" id="GO:0006457">
    <property type="term" value="P:protein folding"/>
    <property type="evidence" value="ECO:0007669"/>
    <property type="project" value="InterPro"/>
</dbReference>
<dbReference type="CDD" id="cd00317">
    <property type="entry name" value="cyclophilin"/>
    <property type="match status" value="1"/>
</dbReference>
<name>A0A0R0BLF0_9GAMM</name>